<feature type="region of interest" description="Disordered" evidence="4">
    <location>
        <begin position="290"/>
        <end position="327"/>
    </location>
</feature>
<keyword evidence="8" id="KW-1185">Reference proteome</keyword>
<gene>
    <name evidence="7" type="ORF">KTU01_05160</name>
</gene>
<dbReference type="AlphaFoldDB" id="A0A512I9N3"/>
<name>A0A512I9N3_9MICC</name>
<evidence type="ECO:0000256" key="2">
    <source>
        <dbReference type="PIRSR" id="PIRSR006232-1"/>
    </source>
</evidence>
<evidence type="ECO:0000256" key="4">
    <source>
        <dbReference type="SAM" id="MobiDB-lite"/>
    </source>
</evidence>
<evidence type="ECO:0000259" key="5">
    <source>
        <dbReference type="Pfam" id="PF02678"/>
    </source>
</evidence>
<evidence type="ECO:0000259" key="6">
    <source>
        <dbReference type="Pfam" id="PF05726"/>
    </source>
</evidence>
<feature type="binding site" evidence="2">
    <location>
        <position position="121"/>
    </location>
    <ligand>
        <name>Fe cation</name>
        <dbReference type="ChEBI" id="CHEBI:24875"/>
    </ligand>
</feature>
<evidence type="ECO:0000313" key="7">
    <source>
        <dbReference type="EMBL" id="GEO94393.1"/>
    </source>
</evidence>
<evidence type="ECO:0000313" key="8">
    <source>
        <dbReference type="Proteomes" id="UP000321103"/>
    </source>
</evidence>
<reference evidence="7 8" key="1">
    <citation type="submission" date="2019-07" db="EMBL/GenBank/DDBJ databases">
        <title>Whole genome shotgun sequence of Kocuria turfanensis NBRC 107627.</title>
        <authorList>
            <person name="Hosoyama A."/>
            <person name="Uohara A."/>
            <person name="Ohji S."/>
            <person name="Ichikawa N."/>
        </authorList>
    </citation>
    <scope>NUCLEOTIDE SEQUENCE [LARGE SCALE GENOMIC DNA]</scope>
    <source>
        <strain evidence="7 8">NBRC 107627</strain>
    </source>
</reference>
<dbReference type="InterPro" id="IPR014710">
    <property type="entry name" value="RmlC-like_jellyroll"/>
</dbReference>
<keyword evidence="2" id="KW-0408">Iron</keyword>
<comment type="cofactor">
    <cofactor evidence="2">
        <name>Fe cation</name>
        <dbReference type="ChEBI" id="CHEBI:24875"/>
    </cofactor>
    <text evidence="2">Binds 1 Fe cation per subunit.</text>
</comment>
<evidence type="ECO:0008006" key="9">
    <source>
        <dbReference type="Google" id="ProtNLM"/>
    </source>
</evidence>
<feature type="compositionally biased region" description="Pro residues" evidence="4">
    <location>
        <begin position="307"/>
        <end position="319"/>
    </location>
</feature>
<feature type="binding site" evidence="2">
    <location>
        <position position="119"/>
    </location>
    <ligand>
        <name>Fe cation</name>
        <dbReference type="ChEBI" id="CHEBI:24875"/>
    </ligand>
</feature>
<dbReference type="SUPFAM" id="SSF51182">
    <property type="entry name" value="RmlC-like cupins"/>
    <property type="match status" value="1"/>
</dbReference>
<dbReference type="Proteomes" id="UP000321103">
    <property type="component" value="Unassembled WGS sequence"/>
</dbReference>
<comment type="similarity">
    <text evidence="1 3">Belongs to the pirin family.</text>
</comment>
<dbReference type="STRING" id="388357.GCA_001580365_01737"/>
<evidence type="ECO:0000256" key="1">
    <source>
        <dbReference type="ARBA" id="ARBA00008416"/>
    </source>
</evidence>
<dbReference type="CDD" id="cd02247">
    <property type="entry name" value="cupin_pirin_C"/>
    <property type="match status" value="1"/>
</dbReference>
<dbReference type="Pfam" id="PF02678">
    <property type="entry name" value="Pirin"/>
    <property type="match status" value="1"/>
</dbReference>
<feature type="binding site" evidence="2">
    <location>
        <position position="75"/>
    </location>
    <ligand>
        <name>Fe cation</name>
        <dbReference type="ChEBI" id="CHEBI:24875"/>
    </ligand>
</feature>
<dbReference type="PANTHER" id="PTHR13903">
    <property type="entry name" value="PIRIN-RELATED"/>
    <property type="match status" value="1"/>
</dbReference>
<dbReference type="PIRSF" id="PIRSF006232">
    <property type="entry name" value="Pirin"/>
    <property type="match status" value="1"/>
</dbReference>
<dbReference type="InterPro" id="IPR012093">
    <property type="entry name" value="Pirin"/>
</dbReference>
<accession>A0A512I9N3</accession>
<dbReference type="GO" id="GO:0046872">
    <property type="term" value="F:metal ion binding"/>
    <property type="evidence" value="ECO:0007669"/>
    <property type="project" value="UniProtKB-KW"/>
</dbReference>
<feature type="domain" description="Pirin C-terminal" evidence="6">
    <location>
        <begin position="189"/>
        <end position="286"/>
    </location>
</feature>
<feature type="domain" description="Pirin N-terminal" evidence="5">
    <location>
        <begin position="37"/>
        <end position="136"/>
    </location>
</feature>
<dbReference type="InterPro" id="IPR008778">
    <property type="entry name" value="Pirin_C_dom"/>
</dbReference>
<organism evidence="7 8">
    <name type="scientific">Kocuria turfanensis</name>
    <dbReference type="NCBI Taxonomy" id="388357"/>
    <lineage>
        <taxon>Bacteria</taxon>
        <taxon>Bacillati</taxon>
        <taxon>Actinomycetota</taxon>
        <taxon>Actinomycetes</taxon>
        <taxon>Micrococcales</taxon>
        <taxon>Micrococcaceae</taxon>
        <taxon>Kocuria</taxon>
    </lineage>
</organism>
<dbReference type="InterPro" id="IPR003829">
    <property type="entry name" value="Pirin_N_dom"/>
</dbReference>
<dbReference type="EMBL" id="BJZS01000016">
    <property type="protein sequence ID" value="GEO94393.1"/>
    <property type="molecule type" value="Genomic_DNA"/>
</dbReference>
<dbReference type="Pfam" id="PF05726">
    <property type="entry name" value="Pirin_C"/>
    <property type="match status" value="1"/>
</dbReference>
<dbReference type="PANTHER" id="PTHR13903:SF8">
    <property type="entry name" value="PIRIN"/>
    <property type="match status" value="1"/>
</dbReference>
<proteinExistence type="inferred from homology"/>
<keyword evidence="2" id="KW-0479">Metal-binding</keyword>
<sequence length="327" mass="34677">MTNLDARPEEVVCAEGGGGPQLLPPRDVPLGGPRAMTVRRTLPQRRRSLIGSWCFLDHYGPDPVSASGGMRVARHPHTGLATVSLLFTGAIAHQDSAGYRAIVRPGEVNLMVAGRGISHQEFSTPDTGLLHGVQLWYALPDRTRHTAPTFEHYAPEPVPGPGSLLRVYLGALAGSVSPVRTHTPPLLAAEIALDAGARLELAVDPAFEHGVLLDAGDLVLEGDPVPAGHLAYLPPGRARLVLQAGPRPVRALLIGGEPLGERIVMWWNFVGRSHAEVAAYRAAWQAEIGAEPAPDGEADPRFGPYPEGQPAPLPAPALPTVPLRPRG</sequence>
<evidence type="ECO:0000256" key="3">
    <source>
        <dbReference type="RuleBase" id="RU003457"/>
    </source>
</evidence>
<comment type="caution">
    <text evidence="7">The sequence shown here is derived from an EMBL/GenBank/DDBJ whole genome shotgun (WGS) entry which is preliminary data.</text>
</comment>
<dbReference type="InterPro" id="IPR011051">
    <property type="entry name" value="RmlC_Cupin_sf"/>
</dbReference>
<dbReference type="Gene3D" id="2.60.120.10">
    <property type="entry name" value="Jelly Rolls"/>
    <property type="match status" value="1"/>
</dbReference>
<dbReference type="RefSeq" id="WP_062735421.1">
    <property type="nucleotide sequence ID" value="NZ_BJZS01000016.1"/>
</dbReference>
<feature type="binding site" evidence="2">
    <location>
        <position position="77"/>
    </location>
    <ligand>
        <name>Fe cation</name>
        <dbReference type="ChEBI" id="CHEBI:24875"/>
    </ligand>
</feature>
<protein>
    <recommendedName>
        <fullName evidence="9">Pirin</fullName>
    </recommendedName>
</protein>